<dbReference type="KEGG" id="rtx:TI83_00520"/>
<dbReference type="RefSeq" id="WP_042733703.1">
    <property type="nucleotide sequence ID" value="NZ_CP010848.1"/>
</dbReference>
<evidence type="ECO:0000259" key="4">
    <source>
        <dbReference type="PROSITE" id="PS51184"/>
    </source>
</evidence>
<dbReference type="Proteomes" id="UP000052979">
    <property type="component" value="Unassembled WGS sequence"/>
</dbReference>
<comment type="cofactor">
    <cofactor evidence="1">
        <name>Fe(2+)</name>
        <dbReference type="ChEBI" id="CHEBI:29033"/>
    </cofactor>
</comment>
<reference evidence="5 6" key="1">
    <citation type="submission" date="2015-04" db="EMBL/GenBank/DDBJ databases">
        <title>Draft genome sequence of Rathayibacter toxicus strain FH-142 (AKA 70134 or CS 32), a Western Australian isolate.</title>
        <authorList>
            <consortium name="Consortium for Microbial Forensics and Genomics (microFORGE)"/>
            <person name="Knight B.M."/>
            <person name="Roberts D.P."/>
            <person name="Lin D."/>
            <person name="Hari K."/>
            <person name="Fletcher J."/>
            <person name="Melcher U."/>
            <person name="Blagden T."/>
            <person name="Luster D.G."/>
            <person name="Sechler A.J."/>
            <person name="Schneider W.L."/>
            <person name="Winegar R.A."/>
        </authorList>
    </citation>
    <scope>NUCLEOTIDE SEQUENCE [LARGE SCALE GENOMIC DNA]</scope>
    <source>
        <strain evidence="5 6">FH142</strain>
    </source>
</reference>
<name>A0A0C5BCF9_9MICO</name>
<protein>
    <recommendedName>
        <fullName evidence="4">JmjC domain-containing protein</fullName>
    </recommendedName>
</protein>
<dbReference type="Gene3D" id="2.60.120.650">
    <property type="entry name" value="Cupin"/>
    <property type="match status" value="1"/>
</dbReference>
<dbReference type="PROSITE" id="PS51184">
    <property type="entry name" value="JMJC"/>
    <property type="match status" value="1"/>
</dbReference>
<dbReference type="PANTHER" id="PTHR13096">
    <property type="entry name" value="MINA53 MYC INDUCED NUCLEAR ANTIGEN"/>
    <property type="match status" value="1"/>
</dbReference>
<dbReference type="SUPFAM" id="SSF51197">
    <property type="entry name" value="Clavaminate synthase-like"/>
    <property type="match status" value="1"/>
</dbReference>
<dbReference type="InterPro" id="IPR003347">
    <property type="entry name" value="JmjC_dom"/>
</dbReference>
<dbReference type="InterPro" id="IPR039994">
    <property type="entry name" value="NO66-like"/>
</dbReference>
<dbReference type="GO" id="GO:0046872">
    <property type="term" value="F:metal ion binding"/>
    <property type="evidence" value="ECO:0007669"/>
    <property type="project" value="UniProtKB-KW"/>
</dbReference>
<comment type="caution">
    <text evidence="5">The sequence shown here is derived from an EMBL/GenBank/DDBJ whole genome shotgun (WGS) entry which is preliminary data.</text>
</comment>
<keyword evidence="3" id="KW-0408">Iron</keyword>
<feature type="domain" description="JmjC" evidence="4">
    <location>
        <begin position="77"/>
        <end position="219"/>
    </location>
</feature>
<dbReference type="AlphaFoldDB" id="A0A0C5BCF9"/>
<keyword evidence="6" id="KW-1185">Reference proteome</keyword>
<dbReference type="PANTHER" id="PTHR13096:SF8">
    <property type="entry name" value="RIBOSOMAL OXYGENASE 1"/>
    <property type="match status" value="1"/>
</dbReference>
<dbReference type="SMART" id="SM00558">
    <property type="entry name" value="JmjC"/>
    <property type="match status" value="1"/>
</dbReference>
<proteinExistence type="predicted"/>
<accession>A0A0C5BCF9</accession>
<keyword evidence="2" id="KW-0479">Metal-binding</keyword>
<dbReference type="CDD" id="cd02208">
    <property type="entry name" value="cupin_RmlC-like"/>
    <property type="match status" value="1"/>
</dbReference>
<dbReference type="Pfam" id="PF08007">
    <property type="entry name" value="JmjC_2"/>
    <property type="match status" value="1"/>
</dbReference>
<evidence type="ECO:0000256" key="2">
    <source>
        <dbReference type="ARBA" id="ARBA00022723"/>
    </source>
</evidence>
<organism evidence="5 6">
    <name type="scientific">Rathayibacter toxicus</name>
    <dbReference type="NCBI Taxonomy" id="145458"/>
    <lineage>
        <taxon>Bacteria</taxon>
        <taxon>Bacillati</taxon>
        <taxon>Actinomycetota</taxon>
        <taxon>Actinomycetes</taxon>
        <taxon>Micrococcales</taxon>
        <taxon>Microbacteriaceae</taxon>
        <taxon>Rathayibacter</taxon>
    </lineage>
</organism>
<gene>
    <name evidence="5" type="ORF">VT73_05745</name>
</gene>
<evidence type="ECO:0000313" key="5">
    <source>
        <dbReference type="EMBL" id="KKM45666.1"/>
    </source>
</evidence>
<dbReference type="STRING" id="145458.APU90_05960"/>
<dbReference type="PATRIC" id="fig|145458.7.peg.124"/>
<dbReference type="EMBL" id="LBFI01000032">
    <property type="protein sequence ID" value="KKM45666.1"/>
    <property type="molecule type" value="Genomic_DNA"/>
</dbReference>
<dbReference type="GeneID" id="93666127"/>
<dbReference type="KEGG" id="rtc:APU90_05960"/>
<sequence length="285" mass="30379">MVRPGVGLEVVARLDLLTIVAALSNPMLRPPFILLMKDGRPVPHSTVARSARAGSVDVDDLTDLNAVLQQFEDGATITLREAGESVEVARDLADALRSALPGADVVTHVFITPPNARGFGWHRDAGDVLAVQLSGSKSFELAPGLRRDGVAGRLLDDELPVDPAFVQSAVIQQGDVLYVPSGTPHRAVAGQNEVSVHVAFNVMRRSWPEVLAASVASSNANVSTLASSNPTALEAMDWLRGVLEVIDVTASRPGPSNEHLSKDQILDRLRLDSSLNRSNDPEGKE</sequence>
<evidence type="ECO:0000313" key="6">
    <source>
        <dbReference type="Proteomes" id="UP000052979"/>
    </source>
</evidence>
<evidence type="ECO:0000256" key="1">
    <source>
        <dbReference type="ARBA" id="ARBA00001954"/>
    </source>
</evidence>
<evidence type="ECO:0000256" key="3">
    <source>
        <dbReference type="ARBA" id="ARBA00023004"/>
    </source>
</evidence>